<feature type="signal peptide" evidence="1">
    <location>
        <begin position="1"/>
        <end position="16"/>
    </location>
</feature>
<keyword evidence="3" id="KW-1185">Reference proteome</keyword>
<gene>
    <name evidence="2" type="ordered locus">Sulku_2443</name>
</gene>
<dbReference type="Proteomes" id="UP000008721">
    <property type="component" value="Chromosome"/>
</dbReference>
<dbReference type="eggNOG" id="ENOG50332RW">
    <property type="taxonomic scope" value="Bacteria"/>
</dbReference>
<feature type="chain" id="PRO_5003187445" description="FAD/FMN-containing dehydrogenase" evidence="1">
    <location>
        <begin position="17"/>
        <end position="152"/>
    </location>
</feature>
<dbReference type="AlphaFoldDB" id="E4TYF7"/>
<evidence type="ECO:0008006" key="4">
    <source>
        <dbReference type="Google" id="ProtNLM"/>
    </source>
</evidence>
<dbReference type="KEGG" id="sku:Sulku_2443"/>
<evidence type="ECO:0000313" key="2">
    <source>
        <dbReference type="EMBL" id="ADR35102.1"/>
    </source>
</evidence>
<dbReference type="RefSeq" id="WP_013461299.1">
    <property type="nucleotide sequence ID" value="NC_014762.1"/>
</dbReference>
<name>E4TYF7_SULKY</name>
<sequence>MKKSIVLLLVALSVWAAPYTIGQSVMPLDLNDQFGKKIALKTMPKTLVMAFEKETSATVNDCLGKQNGTYLSEHHAAYIADISPMPTFIAEAFALPKMRKYPYTVLLIRDEETGLKFPAQEGKITVLRFEKNTLKAIEYVATADELKAAIEQ</sequence>
<evidence type="ECO:0000313" key="3">
    <source>
        <dbReference type="Proteomes" id="UP000008721"/>
    </source>
</evidence>
<reference evidence="2 3" key="1">
    <citation type="journal article" date="2012" name="Stand. Genomic Sci.">
        <title>Complete genome sequence of the sulfur compounds oxidizing chemolithoautotroph Sulfuricurvum kujiense type strain (YK-1(T)).</title>
        <authorList>
            <person name="Han C."/>
            <person name="Kotsyurbenko O."/>
            <person name="Chertkov O."/>
            <person name="Held B."/>
            <person name="Lapidus A."/>
            <person name="Nolan M."/>
            <person name="Lucas S."/>
            <person name="Hammon N."/>
            <person name="Deshpande S."/>
            <person name="Cheng J.F."/>
            <person name="Tapia R."/>
            <person name="Goodwin L.A."/>
            <person name="Pitluck S."/>
            <person name="Liolios K."/>
            <person name="Pagani I."/>
            <person name="Ivanova N."/>
            <person name="Mavromatis K."/>
            <person name="Mikhailova N."/>
            <person name="Pati A."/>
            <person name="Chen A."/>
            <person name="Palaniappan K."/>
            <person name="Land M."/>
            <person name="Hauser L."/>
            <person name="Chang Y.J."/>
            <person name="Jeffries C.D."/>
            <person name="Brambilla E.M."/>
            <person name="Rohde M."/>
            <person name="Spring S."/>
            <person name="Sikorski J."/>
            <person name="Goker M."/>
            <person name="Woyke T."/>
            <person name="Bristow J."/>
            <person name="Eisen J.A."/>
            <person name="Markowitz V."/>
            <person name="Hugenholtz P."/>
            <person name="Kyrpides N.C."/>
            <person name="Klenk H.P."/>
            <person name="Detter J.C."/>
        </authorList>
    </citation>
    <scope>NUCLEOTIDE SEQUENCE [LARGE SCALE GENOMIC DNA]</scope>
    <source>
        <strain evidence="3">ATCC BAA-921 / DSM 16994 / JCM 11577 / YK-1</strain>
    </source>
</reference>
<dbReference type="STRING" id="709032.Sulku_2443"/>
<proteinExistence type="predicted"/>
<dbReference type="OrthoDB" id="5340260at2"/>
<accession>E4TYF7</accession>
<dbReference type="EMBL" id="CP002355">
    <property type="protein sequence ID" value="ADR35102.1"/>
    <property type="molecule type" value="Genomic_DNA"/>
</dbReference>
<evidence type="ECO:0000256" key="1">
    <source>
        <dbReference type="SAM" id="SignalP"/>
    </source>
</evidence>
<keyword evidence="1" id="KW-0732">Signal</keyword>
<protein>
    <recommendedName>
        <fullName evidence="4">FAD/FMN-containing dehydrogenase</fullName>
    </recommendedName>
</protein>
<organism evidence="2 3">
    <name type="scientific">Sulfuricurvum kujiense (strain ATCC BAA-921 / DSM 16994 / JCM 11577 / YK-1)</name>
    <dbReference type="NCBI Taxonomy" id="709032"/>
    <lineage>
        <taxon>Bacteria</taxon>
        <taxon>Pseudomonadati</taxon>
        <taxon>Campylobacterota</taxon>
        <taxon>Epsilonproteobacteria</taxon>
        <taxon>Campylobacterales</taxon>
        <taxon>Sulfurimonadaceae</taxon>
        <taxon>Sulfuricurvum</taxon>
    </lineage>
</organism>
<dbReference type="HOGENOM" id="CLU_120464_1_0_7"/>